<dbReference type="Ensembl" id="ENSAPOT00000027013.1">
    <property type="protein sequence ID" value="ENSAPOP00000017663.1"/>
    <property type="gene ID" value="ENSAPOG00000020926.1"/>
</dbReference>
<evidence type="ECO:0000313" key="8">
    <source>
        <dbReference type="Proteomes" id="UP000257200"/>
    </source>
</evidence>
<sequence length="79" mass="8468">MLISSMLQQSELIFDFASDHFAAMPQLGGHSDYPAVIVEQVPHPHLLSYTGLACEQSQDLQAGQLKGGGQALGETQKQA</sequence>
<keyword evidence="5" id="KW-0539">Nucleus</keyword>
<evidence type="ECO:0000256" key="3">
    <source>
        <dbReference type="ARBA" id="ARBA00023015"/>
    </source>
</evidence>
<reference evidence="7" key="2">
    <citation type="submission" date="2025-09" db="UniProtKB">
        <authorList>
            <consortium name="Ensembl"/>
        </authorList>
    </citation>
    <scope>IDENTIFICATION</scope>
</reference>
<reference evidence="7" key="1">
    <citation type="submission" date="2025-08" db="UniProtKB">
        <authorList>
            <consortium name="Ensembl"/>
        </authorList>
    </citation>
    <scope>IDENTIFICATION</scope>
</reference>
<evidence type="ECO:0000256" key="2">
    <source>
        <dbReference type="ARBA" id="ARBA00022553"/>
    </source>
</evidence>
<proteinExistence type="predicted"/>
<dbReference type="InterPro" id="IPR022084">
    <property type="entry name" value="TF_Elf_N"/>
</dbReference>
<keyword evidence="3" id="KW-0805">Transcription regulation</keyword>
<evidence type="ECO:0000256" key="4">
    <source>
        <dbReference type="ARBA" id="ARBA00023163"/>
    </source>
</evidence>
<dbReference type="AlphaFoldDB" id="A0A3Q1FKJ9"/>
<organism evidence="7 8">
    <name type="scientific">Acanthochromis polyacanthus</name>
    <name type="common">spiny chromis</name>
    <dbReference type="NCBI Taxonomy" id="80966"/>
    <lineage>
        <taxon>Eukaryota</taxon>
        <taxon>Metazoa</taxon>
        <taxon>Chordata</taxon>
        <taxon>Craniata</taxon>
        <taxon>Vertebrata</taxon>
        <taxon>Euteleostomi</taxon>
        <taxon>Actinopterygii</taxon>
        <taxon>Neopterygii</taxon>
        <taxon>Teleostei</taxon>
        <taxon>Neoteleostei</taxon>
        <taxon>Acanthomorphata</taxon>
        <taxon>Ovalentaria</taxon>
        <taxon>Pomacentridae</taxon>
        <taxon>Acanthochromis</taxon>
    </lineage>
</organism>
<dbReference type="GO" id="GO:0005634">
    <property type="term" value="C:nucleus"/>
    <property type="evidence" value="ECO:0007669"/>
    <property type="project" value="UniProtKB-SubCell"/>
</dbReference>
<comment type="subcellular location">
    <subcellularLocation>
        <location evidence="1">Nucleus</location>
    </subcellularLocation>
</comment>
<evidence type="ECO:0000256" key="1">
    <source>
        <dbReference type="ARBA" id="ARBA00004123"/>
    </source>
</evidence>
<keyword evidence="2" id="KW-0597">Phosphoprotein</keyword>
<accession>A0A3Q1FKJ9</accession>
<keyword evidence="8" id="KW-1185">Reference proteome</keyword>
<keyword evidence="4" id="KW-0804">Transcription</keyword>
<protein>
    <submittedName>
        <fullName evidence="7">ETS-related transcription factor Elf-1-like</fullName>
    </submittedName>
</protein>
<dbReference type="Pfam" id="PF12310">
    <property type="entry name" value="Elf-1_N"/>
    <property type="match status" value="1"/>
</dbReference>
<dbReference type="Proteomes" id="UP000257200">
    <property type="component" value="Unplaced"/>
</dbReference>
<feature type="domain" description="Transcription factor Elf N-terminal" evidence="6">
    <location>
        <begin position="6"/>
        <end position="57"/>
    </location>
</feature>
<name>A0A3Q1FKJ9_9TELE</name>
<dbReference type="GO" id="GO:0045893">
    <property type="term" value="P:positive regulation of DNA-templated transcription"/>
    <property type="evidence" value="ECO:0007669"/>
    <property type="project" value="UniProtKB-ARBA"/>
</dbReference>
<evidence type="ECO:0000259" key="6">
    <source>
        <dbReference type="Pfam" id="PF12310"/>
    </source>
</evidence>
<evidence type="ECO:0000256" key="5">
    <source>
        <dbReference type="ARBA" id="ARBA00023242"/>
    </source>
</evidence>
<dbReference type="GeneTree" id="ENSGT00940000157039"/>
<evidence type="ECO:0000313" key="7">
    <source>
        <dbReference type="Ensembl" id="ENSAPOP00000017663.1"/>
    </source>
</evidence>